<comment type="similarity">
    <text evidence="1 6">Belongs to the NMT family.</text>
</comment>
<dbReference type="Pfam" id="PF02799">
    <property type="entry name" value="NMT_C"/>
    <property type="match status" value="1"/>
</dbReference>
<evidence type="ECO:0000259" key="9">
    <source>
        <dbReference type="Pfam" id="PF02799"/>
    </source>
</evidence>
<keyword evidence="3 5" id="KW-0808">Transferase</keyword>
<keyword evidence="11" id="KW-1185">Reference proteome</keyword>
<evidence type="ECO:0000259" key="8">
    <source>
        <dbReference type="Pfam" id="PF01233"/>
    </source>
</evidence>
<evidence type="ECO:0000256" key="7">
    <source>
        <dbReference type="SAM" id="MobiDB-lite"/>
    </source>
</evidence>
<organism evidence="10 11">
    <name type="scientific">Triparma verrucosa</name>
    <dbReference type="NCBI Taxonomy" id="1606542"/>
    <lineage>
        <taxon>Eukaryota</taxon>
        <taxon>Sar</taxon>
        <taxon>Stramenopiles</taxon>
        <taxon>Ochrophyta</taxon>
        <taxon>Bolidophyceae</taxon>
        <taxon>Parmales</taxon>
        <taxon>Triparmaceae</taxon>
        <taxon>Triparma</taxon>
    </lineage>
</organism>
<dbReference type="EC" id="2.3.1.97" evidence="2 5"/>
<evidence type="ECO:0000256" key="5">
    <source>
        <dbReference type="RuleBase" id="RU000586"/>
    </source>
</evidence>
<dbReference type="PANTHER" id="PTHR11377">
    <property type="entry name" value="N-MYRISTOYL TRANSFERASE"/>
    <property type="match status" value="1"/>
</dbReference>
<evidence type="ECO:0000313" key="10">
    <source>
        <dbReference type="EMBL" id="GMI07327.1"/>
    </source>
</evidence>
<dbReference type="PIRSF" id="PIRSF015892">
    <property type="entry name" value="N-myristl_transf"/>
    <property type="match status" value="1"/>
</dbReference>
<dbReference type="InterPro" id="IPR022678">
    <property type="entry name" value="NMT_CS"/>
</dbReference>
<dbReference type="GO" id="GO:0005737">
    <property type="term" value="C:cytoplasm"/>
    <property type="evidence" value="ECO:0007669"/>
    <property type="project" value="TreeGrafter"/>
</dbReference>
<dbReference type="Pfam" id="PF01233">
    <property type="entry name" value="NMT"/>
    <property type="match status" value="1"/>
</dbReference>
<dbReference type="InterPro" id="IPR000903">
    <property type="entry name" value="NMT"/>
</dbReference>
<feature type="compositionally biased region" description="Low complexity" evidence="7">
    <location>
        <begin position="1"/>
        <end position="14"/>
    </location>
</feature>
<dbReference type="FunFam" id="3.40.630.170:FF:000003">
    <property type="entry name" value="Glycylpeptide N-tetradecanoyltransferase"/>
    <property type="match status" value="1"/>
</dbReference>
<accession>A0A9W7CIX1</accession>
<evidence type="ECO:0000256" key="6">
    <source>
        <dbReference type="RuleBase" id="RU004178"/>
    </source>
</evidence>
<dbReference type="AlphaFoldDB" id="A0A9W7CIX1"/>
<evidence type="ECO:0000313" key="11">
    <source>
        <dbReference type="Proteomes" id="UP001165160"/>
    </source>
</evidence>
<dbReference type="InterPro" id="IPR016181">
    <property type="entry name" value="Acyl_CoA_acyltransferase"/>
</dbReference>
<gene>
    <name evidence="10" type="ORF">TrVE_jg852</name>
</gene>
<feature type="domain" description="Glycylpeptide N-tetradecanoyltransferase N-terminal" evidence="8">
    <location>
        <begin position="90"/>
        <end position="243"/>
    </location>
</feature>
<sequence length="447" mass="50801">MSEFTKSSTASTGDSSKDDSKLSLTEQARLAKIQEAVLRARLLREKKDTSSHKFWDTQPVARDALQDDISKQLEAATIKDEKKTTGYIKEQTVEEIRKEPYPLPAGFEWCVLDVNNEEQLDMMYNLLNRNYVEDDDNMFRFDYSRDFLKWAVCPPGYKVDLHLAVRAQKTGKLFGVITAIPQAMIVDGVKVEMVEINFLCVHKKLRSKRLAPVLIKEITRRVNLTGVFSAVYTAGVVLPGSIGCARYYHRSIQFKKLVEVGFTRVPNNQTMATAVKLNRVPAQPITKGFRAMEERDVVGAHKLLMDYLVSFKVYPALTVDEFRHWILPKDKVVNSYVSTSADGTVENLCSFYHLPSSCVKHPTHSHIYAAYSYYNVATTVPLKQLMNDCLGQAKAEGQDVFNALNVMENDKFLHDLRFGMGDGNLNYYLYNWHSPDVQPEEIGLVLL</sequence>
<dbReference type="PROSITE" id="PS00975">
    <property type="entry name" value="NMT_1"/>
    <property type="match status" value="1"/>
</dbReference>
<dbReference type="SUPFAM" id="SSF55729">
    <property type="entry name" value="Acyl-CoA N-acyltransferases (Nat)"/>
    <property type="match status" value="2"/>
</dbReference>
<evidence type="ECO:0000256" key="2">
    <source>
        <dbReference type="ARBA" id="ARBA00012923"/>
    </source>
</evidence>
<feature type="region of interest" description="Disordered" evidence="7">
    <location>
        <begin position="1"/>
        <end position="23"/>
    </location>
</feature>
<keyword evidence="4 5" id="KW-0012">Acyltransferase</keyword>
<dbReference type="Proteomes" id="UP001165160">
    <property type="component" value="Unassembled WGS sequence"/>
</dbReference>
<comment type="catalytic activity">
    <reaction evidence="5">
        <text>N-terminal glycyl-[protein] + tetradecanoyl-CoA = N-tetradecanoylglycyl-[protein] + CoA + H(+)</text>
        <dbReference type="Rhea" id="RHEA:15521"/>
        <dbReference type="Rhea" id="RHEA-COMP:12666"/>
        <dbReference type="Rhea" id="RHEA-COMP:12667"/>
        <dbReference type="ChEBI" id="CHEBI:15378"/>
        <dbReference type="ChEBI" id="CHEBI:57287"/>
        <dbReference type="ChEBI" id="CHEBI:57385"/>
        <dbReference type="ChEBI" id="CHEBI:64723"/>
        <dbReference type="ChEBI" id="CHEBI:133050"/>
        <dbReference type="EC" id="2.3.1.97"/>
    </reaction>
</comment>
<proteinExistence type="inferred from homology"/>
<dbReference type="GO" id="GO:0004379">
    <property type="term" value="F:glycylpeptide N-tetradecanoyltransferase activity"/>
    <property type="evidence" value="ECO:0007669"/>
    <property type="project" value="UniProtKB-EC"/>
</dbReference>
<protein>
    <recommendedName>
        <fullName evidence="2 5">Glycylpeptide N-tetradecanoyltransferase</fullName>
        <ecNumber evidence="2 5">2.3.1.97</ecNumber>
    </recommendedName>
</protein>
<evidence type="ECO:0000256" key="3">
    <source>
        <dbReference type="ARBA" id="ARBA00022679"/>
    </source>
</evidence>
<reference evidence="11" key="1">
    <citation type="journal article" date="2023" name="Commun. Biol.">
        <title>Genome analysis of Parmales, the sister group of diatoms, reveals the evolutionary specialization of diatoms from phago-mixotrophs to photoautotrophs.</title>
        <authorList>
            <person name="Ban H."/>
            <person name="Sato S."/>
            <person name="Yoshikawa S."/>
            <person name="Yamada K."/>
            <person name="Nakamura Y."/>
            <person name="Ichinomiya M."/>
            <person name="Sato N."/>
            <person name="Blanc-Mathieu R."/>
            <person name="Endo H."/>
            <person name="Kuwata A."/>
            <person name="Ogata H."/>
        </authorList>
    </citation>
    <scope>NUCLEOTIDE SEQUENCE [LARGE SCALE GENOMIC DNA]</scope>
    <source>
        <strain evidence="11">NIES 3699</strain>
    </source>
</reference>
<dbReference type="InterPro" id="IPR022676">
    <property type="entry name" value="NMT_N"/>
</dbReference>
<dbReference type="InterPro" id="IPR022677">
    <property type="entry name" value="NMT_C"/>
</dbReference>
<dbReference type="PANTHER" id="PTHR11377:SF5">
    <property type="entry name" value="GLYCYLPEPTIDE N-TETRADECANOYLTRANSFERASE"/>
    <property type="match status" value="1"/>
</dbReference>
<feature type="domain" description="Glycylpeptide N-tetradecanoyltransferase C-terminal" evidence="9">
    <location>
        <begin position="259"/>
        <end position="438"/>
    </location>
</feature>
<comment type="function">
    <text evidence="5">Adds a myristoyl group to the N-terminal glycine residue of certain cellular proteins.</text>
</comment>
<dbReference type="Gene3D" id="3.40.630.170">
    <property type="match status" value="1"/>
</dbReference>
<name>A0A9W7CIX1_9STRA</name>
<comment type="caution">
    <text evidence="10">The sequence shown here is derived from an EMBL/GenBank/DDBJ whole genome shotgun (WGS) entry which is preliminary data.</text>
</comment>
<evidence type="ECO:0000256" key="1">
    <source>
        <dbReference type="ARBA" id="ARBA00009469"/>
    </source>
</evidence>
<evidence type="ECO:0000256" key="4">
    <source>
        <dbReference type="ARBA" id="ARBA00023315"/>
    </source>
</evidence>
<dbReference type="EMBL" id="BRXX01000362">
    <property type="protein sequence ID" value="GMI07327.1"/>
    <property type="molecule type" value="Genomic_DNA"/>
</dbReference>